<dbReference type="AlphaFoldDB" id="A0A516V3A5"/>
<dbReference type="Proteomes" id="UP000315891">
    <property type="component" value="Chromosome"/>
</dbReference>
<keyword evidence="1" id="KW-0472">Membrane</keyword>
<evidence type="ECO:0000313" key="2">
    <source>
        <dbReference type="EMBL" id="QDQ72996.1"/>
    </source>
</evidence>
<accession>A0A516V3A5</accession>
<keyword evidence="1" id="KW-0812">Transmembrane</keyword>
<keyword evidence="3" id="KW-1185">Reference proteome</keyword>
<sequence>MPNSPRSSSASASFRSDWKPSAVLCAALILLGLLAGLSLLASNLSAGIAWPAALFALAWGFWLARRERRRAPIRLTWRADGVLFVDGVRVERPRLQWRGSLAFLDWRESGKARRLAWWPDTLPAAGRRELRLAAMAAEAARRQARVAP</sequence>
<name>A0A516V3A5_9GAMM</name>
<organism evidence="2 3">
    <name type="scientific">Pseudoluteimonas lycopersici</name>
    <dbReference type="NCBI Taxonomy" id="1324796"/>
    <lineage>
        <taxon>Bacteria</taxon>
        <taxon>Pseudomonadati</taxon>
        <taxon>Pseudomonadota</taxon>
        <taxon>Gammaproteobacteria</taxon>
        <taxon>Lysobacterales</taxon>
        <taxon>Lysobacteraceae</taxon>
        <taxon>Pseudoluteimonas</taxon>
    </lineage>
</organism>
<evidence type="ECO:0000256" key="1">
    <source>
        <dbReference type="SAM" id="Phobius"/>
    </source>
</evidence>
<evidence type="ECO:0000313" key="3">
    <source>
        <dbReference type="Proteomes" id="UP000315891"/>
    </source>
</evidence>
<gene>
    <name evidence="2" type="ORF">FNZ56_03485</name>
</gene>
<dbReference type="EMBL" id="CP041742">
    <property type="protein sequence ID" value="QDQ72996.1"/>
    <property type="molecule type" value="Genomic_DNA"/>
</dbReference>
<proteinExistence type="predicted"/>
<keyword evidence="1" id="KW-1133">Transmembrane helix</keyword>
<reference evidence="2 3" key="1">
    <citation type="submission" date="2019-07" db="EMBL/GenBank/DDBJ databases">
        <title>Lysobacter weifangensis sp. nov., isolated from bensulfuron-methyl contaminated farmland soil.</title>
        <authorList>
            <person name="Zhao H."/>
        </authorList>
    </citation>
    <scope>NUCLEOTIDE SEQUENCE [LARGE SCALE GENOMIC DNA]</scope>
    <source>
        <strain evidence="2 3">CC-Bw-6</strain>
    </source>
</reference>
<dbReference type="OrthoDB" id="6054402at2"/>
<feature type="transmembrane region" description="Helical" evidence="1">
    <location>
        <begin position="47"/>
        <end position="64"/>
    </location>
</feature>
<feature type="transmembrane region" description="Helical" evidence="1">
    <location>
        <begin position="21"/>
        <end position="41"/>
    </location>
</feature>
<protein>
    <submittedName>
        <fullName evidence="2">Uncharacterized protein</fullName>
    </submittedName>
</protein>